<comment type="caution">
    <text evidence="3">The sequence shown here is derived from an EMBL/GenBank/DDBJ whole genome shotgun (WGS) entry which is preliminary data.</text>
</comment>
<reference evidence="3 4" key="1">
    <citation type="journal article" date="2021" name="Elife">
        <title>Chloroplast acquisition without the gene transfer in kleptoplastic sea slugs, Plakobranchus ocellatus.</title>
        <authorList>
            <person name="Maeda T."/>
            <person name="Takahashi S."/>
            <person name="Yoshida T."/>
            <person name="Shimamura S."/>
            <person name="Takaki Y."/>
            <person name="Nagai Y."/>
            <person name="Toyoda A."/>
            <person name="Suzuki Y."/>
            <person name="Arimoto A."/>
            <person name="Ishii H."/>
            <person name="Satoh N."/>
            <person name="Nishiyama T."/>
            <person name="Hasebe M."/>
            <person name="Maruyama T."/>
            <person name="Minagawa J."/>
            <person name="Obokata J."/>
            <person name="Shigenobu S."/>
        </authorList>
    </citation>
    <scope>NUCLEOTIDE SEQUENCE [LARGE SCALE GENOMIC DNA]</scope>
</reference>
<name>A0AAV4GGL6_9GAST</name>
<dbReference type="InterPro" id="IPR002347">
    <property type="entry name" value="SDR_fam"/>
</dbReference>
<feature type="region of interest" description="Disordered" evidence="2">
    <location>
        <begin position="182"/>
        <end position="205"/>
    </location>
</feature>
<dbReference type="EMBL" id="BMAT01001375">
    <property type="protein sequence ID" value="GFR84205.1"/>
    <property type="molecule type" value="Genomic_DNA"/>
</dbReference>
<dbReference type="GO" id="GO:0016491">
    <property type="term" value="F:oxidoreductase activity"/>
    <property type="evidence" value="ECO:0007669"/>
    <property type="project" value="UniProtKB-KW"/>
</dbReference>
<evidence type="ECO:0000256" key="2">
    <source>
        <dbReference type="SAM" id="MobiDB-lite"/>
    </source>
</evidence>
<keyword evidence="4" id="KW-1185">Reference proteome</keyword>
<accession>A0AAV4GGL6</accession>
<evidence type="ECO:0000256" key="1">
    <source>
        <dbReference type="ARBA" id="ARBA00023002"/>
    </source>
</evidence>
<dbReference type="SUPFAM" id="SSF51735">
    <property type="entry name" value="NAD(P)-binding Rossmann-fold domains"/>
    <property type="match status" value="1"/>
</dbReference>
<protein>
    <submittedName>
        <fullName evidence="3">Retinol dehydrogenase 13</fullName>
    </submittedName>
</protein>
<keyword evidence="1" id="KW-0560">Oxidoreductase</keyword>
<feature type="compositionally biased region" description="Basic and acidic residues" evidence="2">
    <location>
        <begin position="194"/>
        <end position="204"/>
    </location>
</feature>
<organism evidence="3 4">
    <name type="scientific">Elysia marginata</name>
    <dbReference type="NCBI Taxonomy" id="1093978"/>
    <lineage>
        <taxon>Eukaryota</taxon>
        <taxon>Metazoa</taxon>
        <taxon>Spiralia</taxon>
        <taxon>Lophotrochozoa</taxon>
        <taxon>Mollusca</taxon>
        <taxon>Gastropoda</taxon>
        <taxon>Heterobranchia</taxon>
        <taxon>Euthyneura</taxon>
        <taxon>Panpulmonata</taxon>
        <taxon>Sacoglossa</taxon>
        <taxon>Placobranchoidea</taxon>
        <taxon>Plakobranchidae</taxon>
        <taxon>Elysia</taxon>
    </lineage>
</organism>
<proteinExistence type="predicted"/>
<dbReference type="PANTHER" id="PTHR43157:SF31">
    <property type="entry name" value="PHOSPHATIDYLINOSITOL-GLYCAN BIOSYNTHESIS CLASS F PROTEIN"/>
    <property type="match status" value="1"/>
</dbReference>
<evidence type="ECO:0000313" key="3">
    <source>
        <dbReference type="EMBL" id="GFR84205.1"/>
    </source>
</evidence>
<evidence type="ECO:0000313" key="4">
    <source>
        <dbReference type="Proteomes" id="UP000762676"/>
    </source>
</evidence>
<sequence length="222" mass="25253">MLSQTTAGPFYLTELLLDILKESAPSRIINTTAAAQNLGNIDFDDINFEEREYTAGDSYSQSKLAVVLHTFHLAERLKGTKVTCNVVNPGICNTDIYRHLPLKQKKFIRISFGPFMYFLMKMAEDGAQLAVYCGTTDEMAEVTGKHFKDCKEEKVNEKAHDKDLQEKLYRESLKWIKTSGTNMEGKDNVQITSSDKKEEEEKKVIQRKPKVVQSVMERVSLS</sequence>
<dbReference type="AlphaFoldDB" id="A0AAV4GGL6"/>
<dbReference type="InterPro" id="IPR036291">
    <property type="entry name" value="NAD(P)-bd_dom_sf"/>
</dbReference>
<dbReference type="Gene3D" id="3.40.50.720">
    <property type="entry name" value="NAD(P)-binding Rossmann-like Domain"/>
    <property type="match status" value="1"/>
</dbReference>
<dbReference type="Proteomes" id="UP000762676">
    <property type="component" value="Unassembled WGS sequence"/>
</dbReference>
<dbReference type="PANTHER" id="PTHR43157">
    <property type="entry name" value="PHOSPHATIDYLINOSITOL-GLYCAN BIOSYNTHESIS CLASS F PROTEIN-RELATED"/>
    <property type="match status" value="1"/>
</dbReference>
<gene>
    <name evidence="3" type="ORF">ElyMa_000665800</name>
</gene>
<dbReference type="Pfam" id="PF00106">
    <property type="entry name" value="adh_short"/>
    <property type="match status" value="1"/>
</dbReference>